<evidence type="ECO:0000256" key="3">
    <source>
        <dbReference type="ARBA" id="ARBA00022801"/>
    </source>
</evidence>
<keyword evidence="4" id="KW-0862">Zinc</keyword>
<dbReference type="InterPro" id="IPR050178">
    <property type="entry name" value="AspA/AstE_fam"/>
</dbReference>
<evidence type="ECO:0000313" key="7">
    <source>
        <dbReference type="Proteomes" id="UP000231466"/>
    </source>
</evidence>
<comment type="cofactor">
    <cofactor evidence="1">
        <name>Zn(2+)</name>
        <dbReference type="ChEBI" id="CHEBI:29105"/>
    </cofactor>
</comment>
<dbReference type="Proteomes" id="UP000231466">
    <property type="component" value="Unassembled WGS sequence"/>
</dbReference>
<gene>
    <name evidence="6" type="ORF">COT89_00485</name>
</gene>
<dbReference type="GO" id="GO:0005829">
    <property type="term" value="C:cytosol"/>
    <property type="evidence" value="ECO:0007669"/>
    <property type="project" value="TreeGrafter"/>
</dbReference>
<keyword evidence="3" id="KW-0378">Hydrolase</keyword>
<sequence>MQATLVEKDVFLLEGREGGPRSVVLAGVHGDEMPGIEAFERLLPTLEIQRGKVWFIYANPVTMALNRRVFEANLNRMFKSDEEMTKEQRKSYEYERAQFLKPYLEGAEVLLDIHASTTPTGKPKPFVLCEANAKGIIEYLPFNVVVNGFDEVEPGGTDYYMNKIGKIGICVECGFMTDPEASLRAEESILNFLKVRGHMEGEVSMYEQRWARMYTLYLTKVDFRPAKEFEDFEPVVTGQVLGTDGEEDVTAPRAGFVLFPREREGSGKEAFLFGEWMS</sequence>
<dbReference type="GO" id="GO:0046872">
    <property type="term" value="F:metal ion binding"/>
    <property type="evidence" value="ECO:0007669"/>
    <property type="project" value="UniProtKB-KW"/>
</dbReference>
<comment type="caution">
    <text evidence="6">The sequence shown here is derived from an EMBL/GenBank/DDBJ whole genome shotgun (WGS) entry which is preliminary data.</text>
</comment>
<reference evidence="7" key="1">
    <citation type="submission" date="2017-09" db="EMBL/GenBank/DDBJ databases">
        <title>Depth-based differentiation of microbial function through sediment-hosted aquifers and enrichment of novel symbionts in the deep terrestrial subsurface.</title>
        <authorList>
            <person name="Probst A.J."/>
            <person name="Ladd B."/>
            <person name="Jarett J.K."/>
            <person name="Geller-Mcgrath D.E."/>
            <person name="Sieber C.M.K."/>
            <person name="Emerson J.B."/>
            <person name="Anantharaman K."/>
            <person name="Thomas B.C."/>
            <person name="Malmstrom R."/>
            <person name="Stieglmeier M."/>
            <person name="Klingl A."/>
            <person name="Woyke T."/>
            <person name="Ryan C.M."/>
            <person name="Banfield J.F."/>
        </authorList>
    </citation>
    <scope>NUCLEOTIDE SEQUENCE [LARGE SCALE GENOMIC DNA]</scope>
</reference>
<evidence type="ECO:0000259" key="5">
    <source>
        <dbReference type="Pfam" id="PF24827"/>
    </source>
</evidence>
<feature type="domain" description="Succinylglutamate desuccinylase/Aspartoacylase catalytic" evidence="5">
    <location>
        <begin position="19"/>
        <end position="175"/>
    </location>
</feature>
<dbReference type="Pfam" id="PF24827">
    <property type="entry name" value="AstE_AspA_cat"/>
    <property type="match status" value="1"/>
</dbReference>
<evidence type="ECO:0000313" key="6">
    <source>
        <dbReference type="EMBL" id="PIR98178.1"/>
    </source>
</evidence>
<name>A0A2H0VGG7_9BACT</name>
<dbReference type="AlphaFoldDB" id="A0A2H0VGG7"/>
<dbReference type="SUPFAM" id="SSF53187">
    <property type="entry name" value="Zn-dependent exopeptidases"/>
    <property type="match status" value="1"/>
</dbReference>
<dbReference type="Gene3D" id="3.40.630.10">
    <property type="entry name" value="Zn peptidases"/>
    <property type="match status" value="1"/>
</dbReference>
<evidence type="ECO:0000256" key="4">
    <source>
        <dbReference type="ARBA" id="ARBA00022833"/>
    </source>
</evidence>
<dbReference type="GO" id="GO:0016788">
    <property type="term" value="F:hydrolase activity, acting on ester bonds"/>
    <property type="evidence" value="ECO:0007669"/>
    <property type="project" value="InterPro"/>
</dbReference>
<dbReference type="EMBL" id="PFAH01000002">
    <property type="protein sequence ID" value="PIR98178.1"/>
    <property type="molecule type" value="Genomic_DNA"/>
</dbReference>
<dbReference type="PANTHER" id="PTHR15162">
    <property type="entry name" value="ASPARTOACYLASE"/>
    <property type="match status" value="1"/>
</dbReference>
<dbReference type="InterPro" id="IPR055438">
    <property type="entry name" value="AstE_AspA_cat"/>
</dbReference>
<keyword evidence="2" id="KW-0479">Metal-binding</keyword>
<evidence type="ECO:0000256" key="1">
    <source>
        <dbReference type="ARBA" id="ARBA00001947"/>
    </source>
</evidence>
<organism evidence="6 7">
    <name type="scientific">Candidatus Colwellbacteria bacterium CG10_big_fil_rev_8_21_14_0_10_42_22</name>
    <dbReference type="NCBI Taxonomy" id="1974540"/>
    <lineage>
        <taxon>Bacteria</taxon>
        <taxon>Candidatus Colwelliibacteriota</taxon>
    </lineage>
</organism>
<proteinExistence type="predicted"/>
<dbReference type="PANTHER" id="PTHR15162:SF7">
    <property type="entry name" value="SUCCINYLGLUTAMATE DESUCCINYLASE"/>
    <property type="match status" value="1"/>
</dbReference>
<evidence type="ECO:0000256" key="2">
    <source>
        <dbReference type="ARBA" id="ARBA00022723"/>
    </source>
</evidence>
<protein>
    <recommendedName>
        <fullName evidence="5">Succinylglutamate desuccinylase/Aspartoacylase catalytic domain-containing protein</fullName>
    </recommendedName>
</protein>
<accession>A0A2H0VGG7</accession>